<dbReference type="PANTHER" id="PTHR33932:SF4">
    <property type="entry name" value="NA(+)_H(+) ANTIPORTER SUBUNIT B"/>
    <property type="match status" value="1"/>
</dbReference>
<dbReference type="RefSeq" id="WP_215628307.1">
    <property type="nucleotide sequence ID" value="NZ_CP067089.2"/>
</dbReference>
<evidence type="ECO:0000256" key="3">
    <source>
        <dbReference type="ARBA" id="ARBA00022475"/>
    </source>
</evidence>
<dbReference type="PANTHER" id="PTHR33932">
    <property type="entry name" value="NA(+)/H(+) ANTIPORTER SUBUNIT B"/>
    <property type="match status" value="1"/>
</dbReference>
<evidence type="ECO:0000256" key="4">
    <source>
        <dbReference type="ARBA" id="ARBA00022692"/>
    </source>
</evidence>
<keyword evidence="10" id="KW-1185">Reference proteome</keyword>
<evidence type="ECO:0000256" key="5">
    <source>
        <dbReference type="ARBA" id="ARBA00022989"/>
    </source>
</evidence>
<sequence>MRSGIIGGIICTLMAAAVLAPMVIPDIPWPAAARDALADRGFADTGAPNLVAAIYLGYRAYDTLGETVVLLAALSGAIGLIKAAGKTGPDGGAIGSDSASAAGSKIKKSHTNIIDLTAGKLSPIVLLFGWYVMFYGHQSPGGGFQGGVVLASGIVFIALGRREGGIGRLDARHSALGSASMAWVEVAAFLLILVLCSAGLAAGGSFLENPIVSGSGIPPVAYIIAFNLAIGLKVGSGIALVCLLMMGSGND</sequence>
<protein>
    <recommendedName>
        <fullName evidence="8">Na+/H+ antiporter MnhB subunit-related protein domain-containing protein</fullName>
    </recommendedName>
</protein>
<dbReference type="Pfam" id="PF04039">
    <property type="entry name" value="MnhB"/>
    <property type="match status" value="1"/>
</dbReference>
<evidence type="ECO:0000256" key="7">
    <source>
        <dbReference type="SAM" id="Phobius"/>
    </source>
</evidence>
<keyword evidence="6 7" id="KW-0472">Membrane</keyword>
<keyword evidence="3" id="KW-1003">Cell membrane</keyword>
<name>A0A7T7XR65_9SPIR</name>
<dbReference type="GO" id="GO:0005886">
    <property type="term" value="C:plasma membrane"/>
    <property type="evidence" value="ECO:0007669"/>
    <property type="project" value="UniProtKB-SubCell"/>
</dbReference>
<feature type="transmembrane region" description="Helical" evidence="7">
    <location>
        <begin position="6"/>
        <end position="24"/>
    </location>
</feature>
<dbReference type="Proteomes" id="UP000595917">
    <property type="component" value="Chromosome"/>
</dbReference>
<reference evidence="9" key="1">
    <citation type="submission" date="2021-01" db="EMBL/GenBank/DDBJ databases">
        <title>Description of Breznakiella homolactica.</title>
        <authorList>
            <person name="Song Y."/>
            <person name="Brune A."/>
        </authorList>
    </citation>
    <scope>NUCLEOTIDE SEQUENCE</scope>
    <source>
        <strain evidence="9">RmG30</strain>
    </source>
</reference>
<dbReference type="EMBL" id="CP067089">
    <property type="protein sequence ID" value="QQO10996.1"/>
    <property type="molecule type" value="Genomic_DNA"/>
</dbReference>
<dbReference type="InterPro" id="IPR007182">
    <property type="entry name" value="MnhB"/>
</dbReference>
<evidence type="ECO:0000259" key="8">
    <source>
        <dbReference type="Pfam" id="PF04039"/>
    </source>
</evidence>
<dbReference type="KEGG" id="bhc:JFL75_08780"/>
<feature type="transmembrane region" description="Helical" evidence="7">
    <location>
        <begin position="142"/>
        <end position="160"/>
    </location>
</feature>
<evidence type="ECO:0000256" key="1">
    <source>
        <dbReference type="ARBA" id="ARBA00004651"/>
    </source>
</evidence>
<feature type="transmembrane region" description="Helical" evidence="7">
    <location>
        <begin position="181"/>
        <end position="202"/>
    </location>
</feature>
<organism evidence="9 10">
    <name type="scientific">Breznakiella homolactica</name>
    <dbReference type="NCBI Taxonomy" id="2798577"/>
    <lineage>
        <taxon>Bacteria</taxon>
        <taxon>Pseudomonadati</taxon>
        <taxon>Spirochaetota</taxon>
        <taxon>Spirochaetia</taxon>
        <taxon>Spirochaetales</taxon>
        <taxon>Breznakiellaceae</taxon>
        <taxon>Breznakiella</taxon>
    </lineage>
</organism>
<dbReference type="InterPro" id="IPR050622">
    <property type="entry name" value="CPA3_antiporter_subunitB"/>
</dbReference>
<gene>
    <name evidence="9" type="ORF">JFL75_08780</name>
</gene>
<comment type="subcellular location">
    <subcellularLocation>
        <location evidence="1">Cell membrane</location>
        <topology evidence="1">Multi-pass membrane protein</topology>
    </subcellularLocation>
</comment>
<proteinExistence type="inferred from homology"/>
<evidence type="ECO:0000313" key="10">
    <source>
        <dbReference type="Proteomes" id="UP000595917"/>
    </source>
</evidence>
<keyword evidence="4 7" id="KW-0812">Transmembrane</keyword>
<evidence type="ECO:0000256" key="2">
    <source>
        <dbReference type="ARBA" id="ARBA00009425"/>
    </source>
</evidence>
<feature type="domain" description="Na+/H+ antiporter MnhB subunit-related protein" evidence="8">
    <location>
        <begin position="113"/>
        <end position="238"/>
    </location>
</feature>
<evidence type="ECO:0000256" key="6">
    <source>
        <dbReference type="ARBA" id="ARBA00023136"/>
    </source>
</evidence>
<keyword evidence="5 7" id="KW-1133">Transmembrane helix</keyword>
<dbReference type="AlphaFoldDB" id="A0A7T7XR65"/>
<accession>A0A7T7XR65</accession>
<feature type="transmembrane region" description="Helical" evidence="7">
    <location>
        <begin position="113"/>
        <end position="136"/>
    </location>
</feature>
<comment type="similarity">
    <text evidence="2">Belongs to the CPA3 antiporters (TC 2.A.63) subunit B family.</text>
</comment>
<feature type="transmembrane region" description="Helical" evidence="7">
    <location>
        <begin position="222"/>
        <end position="246"/>
    </location>
</feature>
<evidence type="ECO:0000313" key="9">
    <source>
        <dbReference type="EMBL" id="QQO10996.1"/>
    </source>
</evidence>